<dbReference type="Pfam" id="PF01535">
    <property type="entry name" value="PPR"/>
    <property type="match status" value="1"/>
</dbReference>
<dbReference type="AlphaFoldDB" id="A0ABD1WVL8"/>
<dbReference type="InterPro" id="IPR002885">
    <property type="entry name" value="PPR_rpt"/>
</dbReference>
<dbReference type="InterPro" id="IPR011990">
    <property type="entry name" value="TPR-like_helical_dom_sf"/>
</dbReference>
<feature type="repeat" description="PPR" evidence="2">
    <location>
        <begin position="105"/>
        <end position="139"/>
    </location>
</feature>
<dbReference type="Gene3D" id="1.25.40.10">
    <property type="entry name" value="Tetratricopeptide repeat domain"/>
    <property type="match status" value="2"/>
</dbReference>
<keyword evidence="4" id="KW-1185">Reference proteome</keyword>
<proteinExistence type="predicted"/>
<dbReference type="PROSITE" id="PS51375">
    <property type="entry name" value="PPR"/>
    <property type="match status" value="3"/>
</dbReference>
<sequence>MAKNGVLCTNNTYGMLVDVYGKVGLVKESLLWIKHMKLRGIFPDEVTMNIVVRVLKDAGEYNRAEDFIRIGAMFLLTELFRTGGRNNFSTPGASDVKRSVKKPRLIATYNTLMDLYEKAGQLKDASDVFADMLKSGVMLDTFTFNTMIFICGCHNYLSEAEALLNKMEEWGISLIQRLTTFFYPSMLMWGI</sequence>
<gene>
    <name evidence="3" type="ORF">Fot_07372</name>
</gene>
<feature type="repeat" description="PPR" evidence="2">
    <location>
        <begin position="140"/>
        <end position="174"/>
    </location>
</feature>
<comment type="caution">
    <text evidence="3">The sequence shown here is derived from an EMBL/GenBank/DDBJ whole genome shotgun (WGS) entry which is preliminary data.</text>
</comment>
<organism evidence="3 4">
    <name type="scientific">Forsythia ovata</name>
    <dbReference type="NCBI Taxonomy" id="205694"/>
    <lineage>
        <taxon>Eukaryota</taxon>
        <taxon>Viridiplantae</taxon>
        <taxon>Streptophyta</taxon>
        <taxon>Embryophyta</taxon>
        <taxon>Tracheophyta</taxon>
        <taxon>Spermatophyta</taxon>
        <taxon>Magnoliopsida</taxon>
        <taxon>eudicotyledons</taxon>
        <taxon>Gunneridae</taxon>
        <taxon>Pentapetalae</taxon>
        <taxon>asterids</taxon>
        <taxon>lamiids</taxon>
        <taxon>Lamiales</taxon>
        <taxon>Oleaceae</taxon>
        <taxon>Forsythieae</taxon>
        <taxon>Forsythia</taxon>
    </lineage>
</organism>
<protein>
    <submittedName>
        <fullName evidence="3">Pentatricopeptide repeat-containing protein</fullName>
    </submittedName>
</protein>
<dbReference type="Proteomes" id="UP001604277">
    <property type="component" value="Unassembled WGS sequence"/>
</dbReference>
<dbReference type="EMBL" id="JBFOLJ010000002">
    <property type="protein sequence ID" value="KAL2553753.1"/>
    <property type="molecule type" value="Genomic_DNA"/>
</dbReference>
<dbReference type="PANTHER" id="PTHR46862:SF5">
    <property type="entry name" value="OS02G0170000 PROTEIN"/>
    <property type="match status" value="1"/>
</dbReference>
<evidence type="ECO:0000313" key="3">
    <source>
        <dbReference type="EMBL" id="KAL2553753.1"/>
    </source>
</evidence>
<dbReference type="NCBIfam" id="TIGR00756">
    <property type="entry name" value="PPR"/>
    <property type="match status" value="3"/>
</dbReference>
<name>A0ABD1WVL8_9LAMI</name>
<feature type="repeat" description="PPR" evidence="2">
    <location>
        <begin position="9"/>
        <end position="43"/>
    </location>
</feature>
<keyword evidence="1" id="KW-0677">Repeat</keyword>
<reference evidence="4" key="1">
    <citation type="submission" date="2024-07" db="EMBL/GenBank/DDBJ databases">
        <title>Two chromosome-level genome assemblies of Korean endemic species Abeliophyllum distichum and Forsythia ovata (Oleaceae).</title>
        <authorList>
            <person name="Jang H."/>
        </authorList>
    </citation>
    <scope>NUCLEOTIDE SEQUENCE [LARGE SCALE GENOMIC DNA]</scope>
</reference>
<evidence type="ECO:0000256" key="2">
    <source>
        <dbReference type="PROSITE-ProRule" id="PRU00708"/>
    </source>
</evidence>
<dbReference type="Pfam" id="PF13041">
    <property type="entry name" value="PPR_2"/>
    <property type="match status" value="1"/>
</dbReference>
<evidence type="ECO:0000313" key="4">
    <source>
        <dbReference type="Proteomes" id="UP001604277"/>
    </source>
</evidence>
<accession>A0ABD1WVL8</accession>
<evidence type="ECO:0000256" key="1">
    <source>
        <dbReference type="ARBA" id="ARBA00022737"/>
    </source>
</evidence>
<dbReference type="PANTHER" id="PTHR46862">
    <property type="entry name" value="OS07G0661900 PROTEIN"/>
    <property type="match status" value="1"/>
</dbReference>